<keyword evidence="1" id="KW-0812">Transmembrane</keyword>
<dbReference type="AlphaFoldDB" id="A0A812P4U2"/>
<feature type="transmembrane region" description="Helical" evidence="1">
    <location>
        <begin position="92"/>
        <end position="111"/>
    </location>
</feature>
<evidence type="ECO:0000256" key="1">
    <source>
        <dbReference type="SAM" id="Phobius"/>
    </source>
</evidence>
<comment type="caution">
    <text evidence="2">The sequence shown here is derived from an EMBL/GenBank/DDBJ whole genome shotgun (WGS) entry which is preliminary data.</text>
</comment>
<keyword evidence="1" id="KW-0472">Membrane</keyword>
<name>A0A812P4U2_9DINO</name>
<dbReference type="EMBL" id="CAJNJA010014798">
    <property type="protein sequence ID" value="CAE7350322.1"/>
    <property type="molecule type" value="Genomic_DNA"/>
</dbReference>
<reference evidence="2" key="1">
    <citation type="submission" date="2021-02" db="EMBL/GenBank/DDBJ databases">
        <authorList>
            <person name="Dougan E. K."/>
            <person name="Rhodes N."/>
            <person name="Thang M."/>
            <person name="Chan C."/>
        </authorList>
    </citation>
    <scope>NUCLEOTIDE SEQUENCE</scope>
</reference>
<accession>A0A812P4U2</accession>
<organism evidence="2 3">
    <name type="scientific">Symbiodinium necroappetens</name>
    <dbReference type="NCBI Taxonomy" id="1628268"/>
    <lineage>
        <taxon>Eukaryota</taxon>
        <taxon>Sar</taxon>
        <taxon>Alveolata</taxon>
        <taxon>Dinophyceae</taxon>
        <taxon>Suessiales</taxon>
        <taxon>Symbiodiniaceae</taxon>
        <taxon>Symbiodinium</taxon>
    </lineage>
</organism>
<feature type="non-terminal residue" evidence="2">
    <location>
        <position position="1"/>
    </location>
</feature>
<evidence type="ECO:0000313" key="2">
    <source>
        <dbReference type="EMBL" id="CAE7350322.1"/>
    </source>
</evidence>
<keyword evidence="3" id="KW-1185">Reference proteome</keyword>
<proteinExistence type="predicted"/>
<evidence type="ECO:0000313" key="3">
    <source>
        <dbReference type="Proteomes" id="UP000601435"/>
    </source>
</evidence>
<dbReference type="Proteomes" id="UP000601435">
    <property type="component" value="Unassembled WGS sequence"/>
</dbReference>
<keyword evidence="1" id="KW-1133">Transmembrane helix</keyword>
<sequence length="121" mass="13172">VFYDLASFELSAAGCRNAADQEFIYAAIQSWYGSLDAFTAYVRGPLRDELLADHLGTSLPWNYTLLIATPLITLGMDALAAQVRAGASFHHLVSYGSGVTLGLFGFWWIAVVQLPGYNPKP</sequence>
<protein>
    <submittedName>
        <fullName evidence="2">Uncharacterized protein</fullName>
    </submittedName>
</protein>
<gene>
    <name evidence="2" type="ORF">SNEC2469_LOCUS9083</name>
</gene>
<feature type="transmembrane region" description="Helical" evidence="1">
    <location>
        <begin position="61"/>
        <end position="80"/>
    </location>
</feature>